<evidence type="ECO:0000259" key="2">
    <source>
        <dbReference type="Pfam" id="PF13474"/>
    </source>
</evidence>
<feature type="chain" id="PRO_5021252016" description="SnoaL-like domain-containing protein" evidence="1">
    <location>
        <begin position="25"/>
        <end position="156"/>
    </location>
</feature>
<dbReference type="OrthoDB" id="9786718at2"/>
<dbReference type="Proteomes" id="UP000328092">
    <property type="component" value="Unassembled WGS sequence"/>
</dbReference>
<name>A0A508TLQ9_9BRAD</name>
<dbReference type="InterPro" id="IPR032710">
    <property type="entry name" value="NTF2-like_dom_sf"/>
</dbReference>
<dbReference type="PANTHER" id="PTHR34957:SF1">
    <property type="entry name" value="NUCLEAR TRANSPORT FACTOR 2 (NTF2) FAMILY PROTEIN"/>
    <property type="match status" value="1"/>
</dbReference>
<dbReference type="Pfam" id="PF13474">
    <property type="entry name" value="SnoaL_3"/>
    <property type="match status" value="1"/>
</dbReference>
<evidence type="ECO:0000256" key="1">
    <source>
        <dbReference type="SAM" id="SignalP"/>
    </source>
</evidence>
<dbReference type="RefSeq" id="WP_139862657.1">
    <property type="nucleotide sequence ID" value="NZ_CAADFC020000023.1"/>
</dbReference>
<organism evidence="3 4">
    <name type="scientific">Bradyrhizobium ivorense</name>
    <dbReference type="NCBI Taxonomy" id="2511166"/>
    <lineage>
        <taxon>Bacteria</taxon>
        <taxon>Pseudomonadati</taxon>
        <taxon>Pseudomonadota</taxon>
        <taxon>Alphaproteobacteria</taxon>
        <taxon>Hyphomicrobiales</taxon>
        <taxon>Nitrobacteraceae</taxon>
        <taxon>Bradyrhizobium</taxon>
    </lineage>
</organism>
<feature type="signal peptide" evidence="1">
    <location>
        <begin position="1"/>
        <end position="24"/>
    </location>
</feature>
<gene>
    <name evidence="3" type="ORF">CI1B_57690</name>
</gene>
<dbReference type="EMBL" id="CAADFC020000023">
    <property type="protein sequence ID" value="VIO75268.1"/>
    <property type="molecule type" value="Genomic_DNA"/>
</dbReference>
<sequence>MLLHRACCLGFSGAMLLLTAQAFSADNPDVAKLTTANSAFDAALSKRDLAALDVIWAQDDRVSAFHPSSKATIVGWSAVRRSWEGAFGNFPEISVEMKNPHIRVTGNMALVTGTETFRGKRSNGEVVEFLAPTTNVYEKLGEQWVLVHHHAGRAPQ</sequence>
<evidence type="ECO:0000313" key="3">
    <source>
        <dbReference type="EMBL" id="VIO75268.1"/>
    </source>
</evidence>
<protein>
    <recommendedName>
        <fullName evidence="2">SnoaL-like domain-containing protein</fullName>
    </recommendedName>
</protein>
<accession>A0A508TLQ9</accession>
<reference evidence="3" key="1">
    <citation type="submission" date="2019-02" db="EMBL/GenBank/DDBJ databases">
        <authorList>
            <person name="Pothier F.J."/>
        </authorList>
    </citation>
    <scope>NUCLEOTIDE SEQUENCE</scope>
    <source>
        <strain evidence="3">CI-1B</strain>
    </source>
</reference>
<keyword evidence="1" id="KW-0732">Signal</keyword>
<evidence type="ECO:0000313" key="4">
    <source>
        <dbReference type="Proteomes" id="UP000328092"/>
    </source>
</evidence>
<comment type="caution">
    <text evidence="3">The sequence shown here is derived from an EMBL/GenBank/DDBJ whole genome shotgun (WGS) entry which is preliminary data.</text>
</comment>
<dbReference type="Gene3D" id="3.10.450.50">
    <property type="match status" value="1"/>
</dbReference>
<feature type="domain" description="SnoaL-like" evidence="2">
    <location>
        <begin position="35"/>
        <end position="151"/>
    </location>
</feature>
<dbReference type="PANTHER" id="PTHR34957">
    <property type="entry name" value="NUCLEAR TRANSPORT FACTOR 2 (NTF2) FAMILY PROTEIN"/>
    <property type="match status" value="1"/>
</dbReference>
<dbReference type="SUPFAM" id="SSF54427">
    <property type="entry name" value="NTF2-like"/>
    <property type="match status" value="1"/>
</dbReference>
<proteinExistence type="predicted"/>
<dbReference type="InterPro" id="IPR037401">
    <property type="entry name" value="SnoaL-like"/>
</dbReference>
<dbReference type="AlphaFoldDB" id="A0A508TLQ9"/>
<keyword evidence="4" id="KW-1185">Reference proteome</keyword>